<dbReference type="OrthoDB" id="8950604at2759"/>
<keyword evidence="2" id="KW-0732">Signal</keyword>
<dbReference type="AlphaFoldDB" id="A0A553PMB5"/>
<dbReference type="InterPro" id="IPR016187">
    <property type="entry name" value="CTDL_fold"/>
</dbReference>
<evidence type="ECO:0000256" key="2">
    <source>
        <dbReference type="SAM" id="SignalP"/>
    </source>
</evidence>
<dbReference type="OMA" id="REDAYAC"/>
<dbReference type="PROSITE" id="PS00615">
    <property type="entry name" value="C_TYPE_LECTIN_1"/>
    <property type="match status" value="1"/>
</dbReference>
<dbReference type="PANTHER" id="PTHR21407:SF5">
    <property type="entry name" value="HL04814P"/>
    <property type="match status" value="1"/>
</dbReference>
<comment type="caution">
    <text evidence="4">The sequence shown here is derived from an EMBL/GenBank/DDBJ whole genome shotgun (WGS) entry which is preliminary data.</text>
</comment>
<accession>A0A553PMB5</accession>
<proteinExistence type="predicted"/>
<feature type="domain" description="C-type lectin" evidence="3">
    <location>
        <begin position="56"/>
        <end position="225"/>
    </location>
</feature>
<evidence type="ECO:0000259" key="3">
    <source>
        <dbReference type="PROSITE" id="PS50041"/>
    </source>
</evidence>
<protein>
    <recommendedName>
        <fullName evidence="3">C-type lectin domain-containing protein</fullName>
    </recommendedName>
</protein>
<dbReference type="InterPro" id="IPR018378">
    <property type="entry name" value="C-type_lectin_CS"/>
</dbReference>
<dbReference type="CDD" id="cd00037">
    <property type="entry name" value="CLECT"/>
    <property type="match status" value="1"/>
</dbReference>
<evidence type="ECO:0000313" key="4">
    <source>
        <dbReference type="EMBL" id="TRY78820.1"/>
    </source>
</evidence>
<keyword evidence="5" id="KW-1185">Reference proteome</keyword>
<dbReference type="InterPro" id="IPR016186">
    <property type="entry name" value="C-type_lectin-like/link_sf"/>
</dbReference>
<dbReference type="SUPFAM" id="SSF56436">
    <property type="entry name" value="C-type lectin-like"/>
    <property type="match status" value="1"/>
</dbReference>
<dbReference type="PROSITE" id="PS51257">
    <property type="entry name" value="PROKAR_LIPOPROTEIN"/>
    <property type="match status" value="1"/>
</dbReference>
<dbReference type="PROSITE" id="PS50041">
    <property type="entry name" value="C_TYPE_LECTIN_2"/>
    <property type="match status" value="1"/>
</dbReference>
<sequence length="243" mass="27802">MDWSRFLYSLLLLFQISFQSCVAKSRSNARRHSGRLLGRPNPIKCARRPRSLLSKDNGHYYFFSVDTKYKGAEATWLDSRNLCREQCMDLVSIETSSENQMIIDLILQRNLRDAWTSGRLCNFNGCNQPHLQPRHINGWFWSGTGISIASTNSTPAGWSENPWSRTGFIGQFLAHDVPQPDNAEYLLNPSLATVEACLAVNNNWYGDGVTWHDTACYRKKPFICEDSDILMRRARALNPQMFA</sequence>
<dbReference type="SMART" id="SM00034">
    <property type="entry name" value="CLECT"/>
    <property type="match status" value="1"/>
</dbReference>
<name>A0A553PMB5_TIGCA</name>
<feature type="signal peptide" evidence="2">
    <location>
        <begin position="1"/>
        <end position="23"/>
    </location>
</feature>
<dbReference type="PANTHER" id="PTHR21407">
    <property type="entry name" value="RE43931P-RELATED"/>
    <property type="match status" value="1"/>
</dbReference>
<dbReference type="Proteomes" id="UP000318571">
    <property type="component" value="Chromosome 11"/>
</dbReference>
<gene>
    <name evidence="4" type="ORF">TCAL_08756</name>
</gene>
<organism evidence="4 5">
    <name type="scientific">Tigriopus californicus</name>
    <name type="common">Marine copepod</name>
    <dbReference type="NCBI Taxonomy" id="6832"/>
    <lineage>
        <taxon>Eukaryota</taxon>
        <taxon>Metazoa</taxon>
        <taxon>Ecdysozoa</taxon>
        <taxon>Arthropoda</taxon>
        <taxon>Crustacea</taxon>
        <taxon>Multicrustacea</taxon>
        <taxon>Hexanauplia</taxon>
        <taxon>Copepoda</taxon>
        <taxon>Harpacticoida</taxon>
        <taxon>Harpacticidae</taxon>
        <taxon>Tigriopus</taxon>
    </lineage>
</organism>
<evidence type="ECO:0000313" key="5">
    <source>
        <dbReference type="Proteomes" id="UP000318571"/>
    </source>
</evidence>
<keyword evidence="1" id="KW-1015">Disulfide bond</keyword>
<dbReference type="InterPro" id="IPR001304">
    <property type="entry name" value="C-type_lectin-like"/>
</dbReference>
<dbReference type="STRING" id="6832.A0A553PMB5"/>
<feature type="chain" id="PRO_5021992960" description="C-type lectin domain-containing protein" evidence="2">
    <location>
        <begin position="24"/>
        <end position="243"/>
    </location>
</feature>
<dbReference type="EMBL" id="VCGU01000003">
    <property type="protein sequence ID" value="TRY78820.1"/>
    <property type="molecule type" value="Genomic_DNA"/>
</dbReference>
<reference evidence="4 5" key="1">
    <citation type="journal article" date="2018" name="Nat. Ecol. Evol.">
        <title>Genomic signatures of mitonuclear coevolution across populations of Tigriopus californicus.</title>
        <authorList>
            <person name="Barreto F.S."/>
            <person name="Watson E.T."/>
            <person name="Lima T.G."/>
            <person name="Willett C.S."/>
            <person name="Edmands S."/>
            <person name="Li W."/>
            <person name="Burton R.S."/>
        </authorList>
    </citation>
    <scope>NUCLEOTIDE SEQUENCE [LARGE SCALE GENOMIC DNA]</scope>
    <source>
        <strain evidence="4 5">San Diego</strain>
    </source>
</reference>
<evidence type="ECO:0000256" key="1">
    <source>
        <dbReference type="ARBA" id="ARBA00023157"/>
    </source>
</evidence>
<dbReference type="Gene3D" id="3.10.100.10">
    <property type="entry name" value="Mannose-Binding Protein A, subunit A"/>
    <property type="match status" value="1"/>
</dbReference>